<sequence length="277" mass="29490">MLLERFRKAKQAEVEALQALQALGKLPPVHEGPRPDFAAALARRAPGSPLAVVAEYKRASPSRGVICESLEVEDVARQYAAAGASAISVLTEEAFFRGRLEYLARAADPALYNGPRVPLLRKDFIFDPLQVRATAATPASALLLIVRLTPDAATLRALREQAESYGIQAVVEIFDAEDLRLARQSGARIIQVNARDLESLAVDRDACLQLVRACPPANGEQWIAASGMSSPPHLKAAAEAGYHAALVGSALMENGHPGQALAELLGVTAQNGGERTC</sequence>
<dbReference type="UniPathway" id="UPA00035">
    <property type="reaction ID" value="UER00043"/>
</dbReference>
<organism evidence="10 11">
    <name type="scientific">Desulfovibrio desulfuricans</name>
    <dbReference type="NCBI Taxonomy" id="876"/>
    <lineage>
        <taxon>Bacteria</taxon>
        <taxon>Pseudomonadati</taxon>
        <taxon>Thermodesulfobacteriota</taxon>
        <taxon>Desulfovibrionia</taxon>
        <taxon>Desulfovibrionales</taxon>
        <taxon>Desulfovibrionaceae</taxon>
        <taxon>Desulfovibrio</taxon>
    </lineage>
</organism>
<evidence type="ECO:0000313" key="10">
    <source>
        <dbReference type="EMBL" id="QCC85328.1"/>
    </source>
</evidence>
<evidence type="ECO:0000256" key="8">
    <source>
        <dbReference type="ARBA" id="ARBA00023239"/>
    </source>
</evidence>
<dbReference type="SUPFAM" id="SSF51366">
    <property type="entry name" value="Ribulose-phoshate binding barrel"/>
    <property type="match status" value="1"/>
</dbReference>
<evidence type="ECO:0000256" key="1">
    <source>
        <dbReference type="ARBA" id="ARBA00001633"/>
    </source>
</evidence>
<comment type="pathway">
    <text evidence="2">Amino-acid biosynthesis; L-tryptophan biosynthesis; L-tryptophan from chorismate: step 4/5.</text>
</comment>
<dbReference type="GO" id="GO:0000162">
    <property type="term" value="P:L-tryptophan biosynthetic process"/>
    <property type="evidence" value="ECO:0007669"/>
    <property type="project" value="UniProtKB-UniPathway"/>
</dbReference>
<dbReference type="Proteomes" id="UP000297065">
    <property type="component" value="Chromosome"/>
</dbReference>
<dbReference type="AlphaFoldDB" id="A0A4P7UKJ5"/>
<dbReference type="InterPro" id="IPR013785">
    <property type="entry name" value="Aldolase_TIM"/>
</dbReference>
<keyword evidence="8" id="KW-0456">Lyase</keyword>
<accession>A0A4P7UKJ5</accession>
<keyword evidence="7" id="KW-0057">Aromatic amino acid biosynthesis</keyword>
<comment type="catalytic activity">
    <reaction evidence="1">
        <text>1-(2-carboxyphenylamino)-1-deoxy-D-ribulose 5-phosphate + H(+) = (1S,2R)-1-C-(indol-3-yl)glycerol 3-phosphate + CO2 + H2O</text>
        <dbReference type="Rhea" id="RHEA:23476"/>
        <dbReference type="ChEBI" id="CHEBI:15377"/>
        <dbReference type="ChEBI" id="CHEBI:15378"/>
        <dbReference type="ChEBI" id="CHEBI:16526"/>
        <dbReference type="ChEBI" id="CHEBI:58613"/>
        <dbReference type="ChEBI" id="CHEBI:58866"/>
        <dbReference type="EC" id="4.1.1.48"/>
    </reaction>
</comment>
<evidence type="ECO:0000256" key="5">
    <source>
        <dbReference type="ARBA" id="ARBA00022793"/>
    </source>
</evidence>
<evidence type="ECO:0000256" key="4">
    <source>
        <dbReference type="ARBA" id="ARBA00022605"/>
    </source>
</evidence>
<proteinExistence type="predicted"/>
<dbReference type="InterPro" id="IPR013798">
    <property type="entry name" value="Indole-3-glycerol_P_synth_dom"/>
</dbReference>
<dbReference type="Pfam" id="PF00218">
    <property type="entry name" value="IGPS"/>
    <property type="match status" value="1"/>
</dbReference>
<dbReference type="InterPro" id="IPR001468">
    <property type="entry name" value="Indole-3-GlycerolPSynthase_CS"/>
</dbReference>
<reference evidence="10 11" key="1">
    <citation type="submission" date="2019-02" db="EMBL/GenBank/DDBJ databases">
        <title>Complete Genome Sequence of Desulfovibrio desulfuricans IC1, a Sulfonate Utilizing Anaerobe.</title>
        <authorList>
            <person name="Day L.A."/>
            <person name="De Leon K.B."/>
            <person name="Wall J.D."/>
        </authorList>
    </citation>
    <scope>NUCLEOTIDE SEQUENCE [LARGE SCALE GENOMIC DNA]</scope>
    <source>
        <strain evidence="10 11">IC1</strain>
    </source>
</reference>
<dbReference type="OrthoDB" id="9804217at2"/>
<protein>
    <recommendedName>
        <fullName evidence="3">indole-3-glycerol-phosphate synthase</fullName>
        <ecNumber evidence="3">4.1.1.48</ecNumber>
    </recommendedName>
</protein>
<gene>
    <name evidence="10" type="ORF">DDIC_05455</name>
</gene>
<dbReference type="EC" id="4.1.1.48" evidence="3"/>
<dbReference type="InterPro" id="IPR045186">
    <property type="entry name" value="Indole-3-glycerol_P_synth"/>
</dbReference>
<feature type="domain" description="Indole-3-glycerol phosphate synthase" evidence="9">
    <location>
        <begin position="3"/>
        <end position="264"/>
    </location>
</feature>
<evidence type="ECO:0000256" key="7">
    <source>
        <dbReference type="ARBA" id="ARBA00023141"/>
    </source>
</evidence>
<dbReference type="EMBL" id="CP036295">
    <property type="protein sequence ID" value="QCC85328.1"/>
    <property type="molecule type" value="Genomic_DNA"/>
</dbReference>
<evidence type="ECO:0000256" key="3">
    <source>
        <dbReference type="ARBA" id="ARBA00012362"/>
    </source>
</evidence>
<dbReference type="PANTHER" id="PTHR22854">
    <property type="entry name" value="TRYPTOPHAN BIOSYNTHESIS PROTEIN"/>
    <property type="match status" value="1"/>
</dbReference>
<dbReference type="RefSeq" id="WP_136399502.1">
    <property type="nucleotide sequence ID" value="NZ_CP036295.1"/>
</dbReference>
<evidence type="ECO:0000256" key="2">
    <source>
        <dbReference type="ARBA" id="ARBA00004696"/>
    </source>
</evidence>
<keyword evidence="6" id="KW-0822">Tryptophan biosynthesis</keyword>
<name>A0A4P7UKJ5_DESDE</name>
<dbReference type="PROSITE" id="PS00614">
    <property type="entry name" value="IGPS"/>
    <property type="match status" value="1"/>
</dbReference>
<evidence type="ECO:0000259" key="9">
    <source>
        <dbReference type="Pfam" id="PF00218"/>
    </source>
</evidence>
<dbReference type="InterPro" id="IPR011060">
    <property type="entry name" value="RibuloseP-bd_barrel"/>
</dbReference>
<keyword evidence="4" id="KW-0028">Amino-acid biosynthesis</keyword>
<dbReference type="GO" id="GO:0004425">
    <property type="term" value="F:indole-3-glycerol-phosphate synthase activity"/>
    <property type="evidence" value="ECO:0007669"/>
    <property type="project" value="UniProtKB-EC"/>
</dbReference>
<evidence type="ECO:0000313" key="11">
    <source>
        <dbReference type="Proteomes" id="UP000297065"/>
    </source>
</evidence>
<dbReference type="CDD" id="cd00331">
    <property type="entry name" value="IGPS"/>
    <property type="match status" value="1"/>
</dbReference>
<dbReference type="PANTHER" id="PTHR22854:SF2">
    <property type="entry name" value="INDOLE-3-GLYCEROL-PHOSPHATE SYNTHASE"/>
    <property type="match status" value="1"/>
</dbReference>
<evidence type="ECO:0000256" key="6">
    <source>
        <dbReference type="ARBA" id="ARBA00022822"/>
    </source>
</evidence>
<dbReference type="Gene3D" id="3.20.20.70">
    <property type="entry name" value="Aldolase class I"/>
    <property type="match status" value="1"/>
</dbReference>
<dbReference type="GO" id="GO:0004640">
    <property type="term" value="F:phosphoribosylanthranilate isomerase activity"/>
    <property type="evidence" value="ECO:0007669"/>
    <property type="project" value="TreeGrafter"/>
</dbReference>
<keyword evidence="5" id="KW-0210">Decarboxylase</keyword>